<comment type="caution">
    <text evidence="2">The sequence shown here is derived from an EMBL/GenBank/DDBJ whole genome shotgun (WGS) entry which is preliminary data.</text>
</comment>
<feature type="signal peptide" evidence="1">
    <location>
        <begin position="1"/>
        <end position="25"/>
    </location>
</feature>
<dbReference type="EMBL" id="JBHSQI010000001">
    <property type="protein sequence ID" value="MFC6152138.1"/>
    <property type="molecule type" value="Genomic_DNA"/>
</dbReference>
<feature type="chain" id="PRO_5046242807" description="Lipoprotein" evidence="1">
    <location>
        <begin position="26"/>
        <end position="236"/>
    </location>
</feature>
<accession>A0ABW1QS70</accession>
<evidence type="ECO:0000313" key="3">
    <source>
        <dbReference type="Proteomes" id="UP001596098"/>
    </source>
</evidence>
<dbReference type="Gene3D" id="2.50.20.20">
    <property type="match status" value="1"/>
</dbReference>
<organism evidence="2 3">
    <name type="scientific">Nocardioides yefusunii</name>
    <dbReference type="NCBI Taxonomy" id="2500546"/>
    <lineage>
        <taxon>Bacteria</taxon>
        <taxon>Bacillati</taxon>
        <taxon>Actinomycetota</taxon>
        <taxon>Actinomycetes</taxon>
        <taxon>Propionibacteriales</taxon>
        <taxon>Nocardioidaceae</taxon>
        <taxon>Nocardioides</taxon>
    </lineage>
</organism>
<dbReference type="Proteomes" id="UP001596098">
    <property type="component" value="Unassembled WGS sequence"/>
</dbReference>
<sequence>MRIIAGMAAAVVTTTLLVAPQSAHAAKVTKPKVTAECKAASADRTVPLSGAKFGRCVLGGTFSSKTFTVKTKTSSFTEKTTYKHGKSMSLDSSVFGMRIVIIGKKTYLRPDKKSPWIQGKAKGNADQREVHGMGVEIRRTAKRSSQQAVYRWGSDWNFTGKTKTVKGVKQWQYVGAPELTSVFGEVDAVTNTVWVDKYFRPITDVLRITLDGESETIRSTYSGYGKKVTITAPKVK</sequence>
<reference evidence="3" key="1">
    <citation type="journal article" date="2019" name="Int. J. Syst. Evol. Microbiol.">
        <title>The Global Catalogue of Microorganisms (GCM) 10K type strain sequencing project: providing services to taxonomists for standard genome sequencing and annotation.</title>
        <authorList>
            <consortium name="The Broad Institute Genomics Platform"/>
            <consortium name="The Broad Institute Genome Sequencing Center for Infectious Disease"/>
            <person name="Wu L."/>
            <person name="Ma J."/>
        </authorList>
    </citation>
    <scope>NUCLEOTIDE SEQUENCE [LARGE SCALE GENOMIC DNA]</scope>
    <source>
        <strain evidence="3">DFY28</strain>
    </source>
</reference>
<keyword evidence="1" id="KW-0732">Signal</keyword>
<proteinExistence type="predicted"/>
<protein>
    <recommendedName>
        <fullName evidence="4">Lipoprotein</fullName>
    </recommendedName>
</protein>
<dbReference type="RefSeq" id="WP_128220186.1">
    <property type="nucleotide sequence ID" value="NZ_CP034929.1"/>
</dbReference>
<evidence type="ECO:0008006" key="4">
    <source>
        <dbReference type="Google" id="ProtNLM"/>
    </source>
</evidence>
<evidence type="ECO:0000313" key="2">
    <source>
        <dbReference type="EMBL" id="MFC6152138.1"/>
    </source>
</evidence>
<keyword evidence="3" id="KW-1185">Reference proteome</keyword>
<gene>
    <name evidence="2" type="ORF">ACFPWU_00450</name>
</gene>
<name>A0ABW1QS70_9ACTN</name>
<evidence type="ECO:0000256" key="1">
    <source>
        <dbReference type="SAM" id="SignalP"/>
    </source>
</evidence>